<dbReference type="AlphaFoldDB" id="A0A0G4L4H3"/>
<organism evidence="1 2">
    <name type="scientific">Verticillium longisporum</name>
    <name type="common">Verticillium dahliae var. longisporum</name>
    <dbReference type="NCBI Taxonomy" id="100787"/>
    <lineage>
        <taxon>Eukaryota</taxon>
        <taxon>Fungi</taxon>
        <taxon>Dikarya</taxon>
        <taxon>Ascomycota</taxon>
        <taxon>Pezizomycotina</taxon>
        <taxon>Sordariomycetes</taxon>
        <taxon>Hypocreomycetidae</taxon>
        <taxon>Glomerellales</taxon>
        <taxon>Plectosphaerellaceae</taxon>
        <taxon>Verticillium</taxon>
    </lineage>
</organism>
<name>A0A0G4L4H3_VERLO</name>
<dbReference type="Gene3D" id="3.40.390.10">
    <property type="entry name" value="Collagenase (Catalytic Domain)"/>
    <property type="match status" value="1"/>
</dbReference>
<dbReference type="GO" id="GO:0008237">
    <property type="term" value="F:metallopeptidase activity"/>
    <property type="evidence" value="ECO:0007669"/>
    <property type="project" value="InterPro"/>
</dbReference>
<proteinExistence type="predicted"/>
<dbReference type="EMBL" id="CVQI01007446">
    <property type="protein sequence ID" value="CRK16907.1"/>
    <property type="molecule type" value="Genomic_DNA"/>
</dbReference>
<evidence type="ECO:0000313" key="2">
    <source>
        <dbReference type="Proteomes" id="UP000045706"/>
    </source>
</evidence>
<dbReference type="Proteomes" id="UP000045706">
    <property type="component" value="Unassembled WGS sequence"/>
</dbReference>
<gene>
    <name evidence="1" type="ORF">BN1723_011138</name>
</gene>
<accession>A0A0G4L4H3</accession>
<evidence type="ECO:0000313" key="1">
    <source>
        <dbReference type="EMBL" id="CRK16907.1"/>
    </source>
</evidence>
<dbReference type="InterPro" id="IPR024079">
    <property type="entry name" value="MetalloPept_cat_dom_sf"/>
</dbReference>
<sequence>MLGGSNLQAKLVTVKENFRRIGEFSETPSQFKPLDEEWKARMSNKDVAFWCDVSRYSVVQTYTAYHEGWGRLHGVNVTHVKELCYPESYELGSGLGLAKAITTSSNLKDRAQMREDRAQGINVDPQDPRYVRETRMSNDIDLCTWFIETADNEGWPKLDKARVDKASTTEFREGLRYGRRPIDGVKTFGSTMLHELTHTNQGGLLRDANVRDRADIPSCYGWACAVLLQDEKNAESLECFQIGDVKDDPIGQVADGMMVPVRLEVRSAIWETLV</sequence>
<protein>
    <submittedName>
        <fullName evidence="1">Uncharacterized protein</fullName>
    </submittedName>
</protein>
<reference evidence="2" key="1">
    <citation type="submission" date="2015-05" db="EMBL/GenBank/DDBJ databases">
        <authorList>
            <person name="Fogelqvist Johan"/>
        </authorList>
    </citation>
    <scope>NUCLEOTIDE SEQUENCE [LARGE SCALE GENOMIC DNA]</scope>
</reference>